<dbReference type="SUPFAM" id="SSF53474">
    <property type="entry name" value="alpha/beta-Hydrolases"/>
    <property type="match status" value="1"/>
</dbReference>
<dbReference type="GO" id="GO:0016787">
    <property type="term" value="F:hydrolase activity"/>
    <property type="evidence" value="ECO:0007669"/>
    <property type="project" value="InterPro"/>
</dbReference>
<dbReference type="Pfam" id="PF07859">
    <property type="entry name" value="Abhydrolase_3"/>
    <property type="match status" value="1"/>
</dbReference>
<organism evidence="3 4">
    <name type="scientific">Morella rubra</name>
    <name type="common">Chinese bayberry</name>
    <dbReference type="NCBI Taxonomy" id="262757"/>
    <lineage>
        <taxon>Eukaryota</taxon>
        <taxon>Viridiplantae</taxon>
        <taxon>Streptophyta</taxon>
        <taxon>Embryophyta</taxon>
        <taxon>Tracheophyta</taxon>
        <taxon>Spermatophyta</taxon>
        <taxon>Magnoliopsida</taxon>
        <taxon>eudicotyledons</taxon>
        <taxon>Gunneridae</taxon>
        <taxon>Pentapetalae</taxon>
        <taxon>rosids</taxon>
        <taxon>fabids</taxon>
        <taxon>Fagales</taxon>
        <taxon>Myricaceae</taxon>
        <taxon>Morella</taxon>
    </lineage>
</organism>
<dbReference type="EMBL" id="RXIC02000025">
    <property type="protein sequence ID" value="KAB1207113.1"/>
    <property type="molecule type" value="Genomic_DNA"/>
</dbReference>
<dbReference type="AlphaFoldDB" id="A0A6A1V398"/>
<evidence type="ECO:0000256" key="1">
    <source>
        <dbReference type="ARBA" id="ARBA00010515"/>
    </source>
</evidence>
<dbReference type="InterPro" id="IPR029058">
    <property type="entry name" value="AB_hydrolase_fold"/>
</dbReference>
<evidence type="ECO:0000313" key="4">
    <source>
        <dbReference type="Proteomes" id="UP000516437"/>
    </source>
</evidence>
<keyword evidence="4" id="KW-1185">Reference proteome</keyword>
<dbReference type="Proteomes" id="UP000516437">
    <property type="component" value="Chromosome 7"/>
</dbReference>
<comment type="similarity">
    <text evidence="1">Belongs to the 'GDXG' lipolytic enzyme family.</text>
</comment>
<dbReference type="PANTHER" id="PTHR23024">
    <property type="entry name" value="ARYLACETAMIDE DEACETYLASE"/>
    <property type="match status" value="1"/>
</dbReference>
<name>A0A6A1V398_9ROSI</name>
<feature type="domain" description="Alpha/beta hydrolase fold-3" evidence="2">
    <location>
        <begin position="78"/>
        <end position="282"/>
    </location>
</feature>
<accession>A0A6A1V398</accession>
<proteinExistence type="inferred from homology"/>
<gene>
    <name evidence="3" type="ORF">CJ030_MR7G011434</name>
</gene>
<dbReference type="Gene3D" id="3.40.50.1820">
    <property type="entry name" value="alpha/beta hydrolase"/>
    <property type="match status" value="1"/>
</dbReference>
<dbReference type="InterPro" id="IPR050466">
    <property type="entry name" value="Carboxylest/Gibb_receptor"/>
</dbReference>
<dbReference type="InterPro" id="IPR013094">
    <property type="entry name" value="AB_hydrolase_3"/>
</dbReference>
<evidence type="ECO:0000313" key="3">
    <source>
        <dbReference type="EMBL" id="KAB1207113.1"/>
    </source>
</evidence>
<dbReference type="PANTHER" id="PTHR23024:SF408">
    <property type="entry name" value="ALPHA_BETA HYDROLASE FOLD-3 DOMAIN-CONTAINING PROTEIN"/>
    <property type="match status" value="1"/>
</dbReference>
<evidence type="ECO:0000259" key="2">
    <source>
        <dbReference type="Pfam" id="PF07859"/>
    </source>
</evidence>
<protein>
    <submittedName>
        <fullName evidence="3">Putative carboxylesterase 2</fullName>
    </submittedName>
</protein>
<reference evidence="3 4" key="1">
    <citation type="journal article" date="2019" name="Plant Biotechnol. J.">
        <title>The red bayberry genome and genetic basis of sex determination.</title>
        <authorList>
            <person name="Jia H.M."/>
            <person name="Jia H.J."/>
            <person name="Cai Q.L."/>
            <person name="Wang Y."/>
            <person name="Zhao H.B."/>
            <person name="Yang W.F."/>
            <person name="Wang G.Y."/>
            <person name="Li Y.H."/>
            <person name="Zhan D.L."/>
            <person name="Shen Y.T."/>
            <person name="Niu Q.F."/>
            <person name="Chang L."/>
            <person name="Qiu J."/>
            <person name="Zhao L."/>
            <person name="Xie H.B."/>
            <person name="Fu W.Y."/>
            <person name="Jin J."/>
            <person name="Li X.W."/>
            <person name="Jiao Y."/>
            <person name="Zhou C.C."/>
            <person name="Tu T."/>
            <person name="Chai C.Y."/>
            <person name="Gao J.L."/>
            <person name="Fan L.J."/>
            <person name="van de Weg E."/>
            <person name="Wang J.Y."/>
            <person name="Gao Z.S."/>
        </authorList>
    </citation>
    <scope>NUCLEOTIDE SEQUENCE [LARGE SCALE GENOMIC DNA]</scope>
    <source>
        <tissue evidence="3">Leaves</tissue>
    </source>
</reference>
<comment type="caution">
    <text evidence="3">The sequence shown here is derived from an EMBL/GenBank/DDBJ whole genome shotgun (WGS) entry which is preliminary data.</text>
</comment>
<dbReference type="OrthoDB" id="408631at2759"/>
<sequence length="305" mass="33430">MDSSTNDVVKEFPPYFRVFKDGRVERLGRFAVIDHSPTGLDEKTHVQSKDVVVSSESGVSARLFLPKISGPHHKFPLVVHYHGGGFCIGSPSSKTFHNYLASLASQANAVVISVDYRLAPEHRLPIAHEDSWAALQWVASHCSGQGPEPWLNEHADFGRVFLAGESAGANIAHYVAVQAGATGLAGPKIVGLLILHPFFGGKEIDEMYNFMCPTNAGRNDPILYPEVDPNLSRMAGEKVLICLAEKDWLKDRGVAYCETLRKSSWGGNVELYETEGEGHGFFLLNPGSDKVEPLMKVLVDFIDQV</sequence>